<gene>
    <name evidence="3" type="ORF">HMPREF1090_00697</name>
</gene>
<evidence type="ECO:0000259" key="2">
    <source>
        <dbReference type="Pfam" id="PF14317"/>
    </source>
</evidence>
<protein>
    <recommendedName>
        <fullName evidence="2">YcxB-like C-terminal domain-containing protein</fullName>
    </recommendedName>
</protein>
<feature type="domain" description="YcxB-like C-terminal" evidence="2">
    <location>
        <begin position="91"/>
        <end position="146"/>
    </location>
</feature>
<proteinExistence type="predicted"/>
<dbReference type="InterPro" id="IPR025588">
    <property type="entry name" value="YcxB-like_C"/>
</dbReference>
<dbReference type="RefSeq" id="WP_002586804.1">
    <property type="nucleotide sequence ID" value="NZ_KB850987.1"/>
</dbReference>
<evidence type="ECO:0000313" key="4">
    <source>
        <dbReference type="Proteomes" id="UP000013085"/>
    </source>
</evidence>
<dbReference type="AlphaFoldDB" id="A0A0E2HU95"/>
<comment type="caution">
    <text evidence="3">The sequence shown here is derived from an EMBL/GenBank/DDBJ whole genome shotgun (WGS) entry which is preliminary data.</text>
</comment>
<accession>A0A0E2HU95</accession>
<organism evidence="3 4">
    <name type="scientific">[Clostridium] clostridioforme 90A8</name>
    <dbReference type="NCBI Taxonomy" id="999408"/>
    <lineage>
        <taxon>Bacteria</taxon>
        <taxon>Bacillati</taxon>
        <taxon>Bacillota</taxon>
        <taxon>Clostridia</taxon>
        <taxon>Lachnospirales</taxon>
        <taxon>Lachnospiraceae</taxon>
        <taxon>Enterocloster</taxon>
    </lineage>
</organism>
<dbReference type="GeneID" id="57962441"/>
<evidence type="ECO:0000313" key="3">
    <source>
        <dbReference type="EMBL" id="ENZ19313.1"/>
    </source>
</evidence>
<dbReference type="Pfam" id="PF14317">
    <property type="entry name" value="YcxB"/>
    <property type="match status" value="1"/>
</dbReference>
<reference evidence="3 4" key="1">
    <citation type="submission" date="2013-01" db="EMBL/GenBank/DDBJ databases">
        <title>The Genome Sequence of Clostridium clostridioforme 90A8.</title>
        <authorList>
            <consortium name="The Broad Institute Genome Sequencing Platform"/>
            <person name="Earl A."/>
            <person name="Ward D."/>
            <person name="Feldgarden M."/>
            <person name="Gevers D."/>
            <person name="Courvalin P."/>
            <person name="Lambert T."/>
            <person name="Walker B."/>
            <person name="Young S.K."/>
            <person name="Zeng Q."/>
            <person name="Gargeya S."/>
            <person name="Fitzgerald M."/>
            <person name="Haas B."/>
            <person name="Abouelleil A."/>
            <person name="Alvarado L."/>
            <person name="Arachchi H.M."/>
            <person name="Berlin A.M."/>
            <person name="Chapman S.B."/>
            <person name="Dewar J."/>
            <person name="Goldberg J."/>
            <person name="Griggs A."/>
            <person name="Gujja S."/>
            <person name="Hansen M."/>
            <person name="Howarth C."/>
            <person name="Imamovic A."/>
            <person name="Larimer J."/>
            <person name="McCowan C."/>
            <person name="Murphy C."/>
            <person name="Neiman D."/>
            <person name="Pearson M."/>
            <person name="Priest M."/>
            <person name="Roberts A."/>
            <person name="Saif S."/>
            <person name="Shea T."/>
            <person name="Sisk P."/>
            <person name="Sykes S."/>
            <person name="Wortman J."/>
            <person name="Nusbaum C."/>
            <person name="Birren B."/>
        </authorList>
    </citation>
    <scope>NUCLEOTIDE SEQUENCE [LARGE SCALE GENOMIC DNA]</scope>
    <source>
        <strain evidence="3 4">90A8</strain>
    </source>
</reference>
<keyword evidence="1" id="KW-0812">Transmembrane</keyword>
<dbReference type="Proteomes" id="UP000013085">
    <property type="component" value="Unassembled WGS sequence"/>
</dbReference>
<feature type="transmembrane region" description="Helical" evidence="1">
    <location>
        <begin position="55"/>
        <end position="74"/>
    </location>
</feature>
<dbReference type="PATRIC" id="fig|999408.3.peg.744"/>
<name>A0A0E2HU95_9FIRM</name>
<evidence type="ECO:0000256" key="1">
    <source>
        <dbReference type="SAM" id="Phobius"/>
    </source>
</evidence>
<keyword evidence="1" id="KW-1133">Transmembrane helix</keyword>
<sequence length="161" mass="18410">MRYTYTYRTTARDLWQLSMYYIYGSMAGLCNIIFTVAAFALVFSRWDQAQGFMRCLIVLGCCLFTVIQPLMIYGKAKKQAAGITQDTQVAIDDKGLHIRVGNDTSDLLWKSVKRISRKPAMIIIFSDTTHGFIFTNRVLGNEKEEFYRYAASRVEGRTGNN</sequence>
<keyword evidence="1" id="KW-0472">Membrane</keyword>
<feature type="transmembrane region" description="Helical" evidence="1">
    <location>
        <begin position="20"/>
        <end position="43"/>
    </location>
</feature>
<dbReference type="EMBL" id="AGYR01000005">
    <property type="protein sequence ID" value="ENZ19313.1"/>
    <property type="molecule type" value="Genomic_DNA"/>
</dbReference>
<dbReference type="HOGENOM" id="CLU_104971_2_0_9"/>